<dbReference type="SUPFAM" id="SSF51621">
    <property type="entry name" value="Phosphoenolpyruvate/pyruvate domain"/>
    <property type="match status" value="1"/>
</dbReference>
<dbReference type="Proteomes" id="UP001247754">
    <property type="component" value="Unassembled WGS sequence"/>
</dbReference>
<accession>A0ABU1F8K6</accession>
<proteinExistence type="predicted"/>
<name>A0ABU1F8K6_9RHOB</name>
<dbReference type="PANTHER" id="PTHR42905">
    <property type="entry name" value="PHOSPHOENOLPYRUVATE CARBOXYLASE"/>
    <property type="match status" value="1"/>
</dbReference>
<sequence length="292" mass="31406">MTSPRSRLRALLAQPGCTDAAPVFDPFSARVAEMNGWPVAKLSGSVSKMANVSAPDGLPLANMTDLADICRRICRNTDLPLVADADEGGGNAITLRATIRDLEMAGVAAIEIEDNLVPQSTQAAARRHALMVPLEEHLGKLRAAVAARRDPATIIVARSFALSELPRAEALARIRAYAQTGAEAVMLADLPGGPADLVEVADAAGLPLFVLGVPQRDRDDPEFLRRTRLKLRFLPHRPFRAALAAMDAAYRALRDGGTALPDPTATPENAAIVDRLCRRQALDDWERRYLPG</sequence>
<dbReference type="RefSeq" id="WP_310457401.1">
    <property type="nucleotide sequence ID" value="NZ_JAVKPH010000011.1"/>
</dbReference>
<dbReference type="InterPro" id="IPR039556">
    <property type="entry name" value="ICL/PEPM"/>
</dbReference>
<dbReference type="Pfam" id="PF13714">
    <property type="entry name" value="PEP_mutase"/>
    <property type="match status" value="1"/>
</dbReference>
<dbReference type="InterPro" id="IPR015813">
    <property type="entry name" value="Pyrv/PenolPyrv_kinase-like_dom"/>
</dbReference>
<keyword evidence="2" id="KW-1185">Reference proteome</keyword>
<gene>
    <name evidence="1" type="ORF">RGD00_11115</name>
</gene>
<dbReference type="InterPro" id="IPR040442">
    <property type="entry name" value="Pyrv_kinase-like_dom_sf"/>
</dbReference>
<reference evidence="1 2" key="1">
    <citation type="submission" date="2023-09" db="EMBL/GenBank/DDBJ databases">
        <title>Xinfangfangia sedmenti sp. nov., isolated the sedment.</title>
        <authorList>
            <person name="Xu L."/>
        </authorList>
    </citation>
    <scope>NUCLEOTIDE SEQUENCE [LARGE SCALE GENOMIC DNA]</scope>
    <source>
        <strain evidence="1 2">LG-4</strain>
    </source>
</reference>
<dbReference type="GO" id="GO:0016829">
    <property type="term" value="F:lyase activity"/>
    <property type="evidence" value="ECO:0007669"/>
    <property type="project" value="UniProtKB-KW"/>
</dbReference>
<dbReference type="CDD" id="cd00377">
    <property type="entry name" value="ICL_PEPM"/>
    <property type="match status" value="1"/>
</dbReference>
<evidence type="ECO:0000313" key="2">
    <source>
        <dbReference type="Proteomes" id="UP001247754"/>
    </source>
</evidence>
<protein>
    <submittedName>
        <fullName evidence="1">Isocitrate lyase/PEP mutase family protein</fullName>
    </submittedName>
</protein>
<dbReference type="Gene3D" id="3.20.20.60">
    <property type="entry name" value="Phosphoenolpyruvate-binding domains"/>
    <property type="match status" value="1"/>
</dbReference>
<dbReference type="EMBL" id="JAVKPH010000011">
    <property type="protein sequence ID" value="MDR5653159.1"/>
    <property type="molecule type" value="Genomic_DNA"/>
</dbReference>
<keyword evidence="1" id="KW-0456">Lyase</keyword>
<dbReference type="PANTHER" id="PTHR42905:SF3">
    <property type="entry name" value="OXALOACETATE DECARBOXYLASE"/>
    <property type="match status" value="1"/>
</dbReference>
<organism evidence="1 2">
    <name type="scientific">Ruixingdingia sedimenti</name>
    <dbReference type="NCBI Taxonomy" id="3073604"/>
    <lineage>
        <taxon>Bacteria</taxon>
        <taxon>Pseudomonadati</taxon>
        <taxon>Pseudomonadota</taxon>
        <taxon>Alphaproteobacteria</taxon>
        <taxon>Rhodobacterales</taxon>
        <taxon>Paracoccaceae</taxon>
        <taxon>Ruixingdingia</taxon>
    </lineage>
</organism>
<evidence type="ECO:0000313" key="1">
    <source>
        <dbReference type="EMBL" id="MDR5653159.1"/>
    </source>
</evidence>
<comment type="caution">
    <text evidence="1">The sequence shown here is derived from an EMBL/GenBank/DDBJ whole genome shotgun (WGS) entry which is preliminary data.</text>
</comment>